<dbReference type="PANTHER" id="PTHR35011">
    <property type="entry name" value="2,3-DIKETO-L-GULONATE TRAP TRANSPORTER SMALL PERMEASE PROTEIN YIAM"/>
    <property type="match status" value="1"/>
</dbReference>
<keyword evidence="3" id="KW-1003">Cell membrane</keyword>
<dbReference type="InterPro" id="IPR055348">
    <property type="entry name" value="DctQ"/>
</dbReference>
<dbReference type="RefSeq" id="WP_009296932.1">
    <property type="nucleotide sequence ID" value="NZ_CABHNX010000028.1"/>
</dbReference>
<keyword evidence="2" id="KW-0813">Transport</keyword>
<evidence type="ECO:0000256" key="6">
    <source>
        <dbReference type="ARBA" id="ARBA00022989"/>
    </source>
</evidence>
<keyword evidence="7 9" id="KW-0472">Membrane</keyword>
<feature type="transmembrane region" description="Helical" evidence="9">
    <location>
        <begin position="47"/>
        <end position="65"/>
    </location>
</feature>
<feature type="transmembrane region" description="Helical" evidence="9">
    <location>
        <begin position="12"/>
        <end position="32"/>
    </location>
</feature>
<dbReference type="GeneID" id="57967465"/>
<evidence type="ECO:0000256" key="9">
    <source>
        <dbReference type="SAM" id="Phobius"/>
    </source>
</evidence>
<proteinExistence type="inferred from homology"/>
<evidence type="ECO:0000313" key="13">
    <source>
        <dbReference type="Proteomes" id="UP001203136"/>
    </source>
</evidence>
<dbReference type="InterPro" id="IPR007387">
    <property type="entry name" value="TRAP_DctQ"/>
</dbReference>
<comment type="similarity">
    <text evidence="8">Belongs to the TRAP transporter small permease family.</text>
</comment>
<comment type="caution">
    <text evidence="11">The sequence shown here is derived from an EMBL/GenBank/DDBJ whole genome shotgun (WGS) entry which is preliminary data.</text>
</comment>
<dbReference type="AlphaFoldDB" id="A0AAW5EXM1"/>
<keyword evidence="5 9" id="KW-0812">Transmembrane</keyword>
<evidence type="ECO:0000256" key="2">
    <source>
        <dbReference type="ARBA" id="ARBA00022448"/>
    </source>
</evidence>
<dbReference type="GO" id="GO:0005886">
    <property type="term" value="C:plasma membrane"/>
    <property type="evidence" value="ECO:0007669"/>
    <property type="project" value="UniProtKB-SubCell"/>
</dbReference>
<sequence length="162" mass="18279">MKVINLVVDKVIKAVMAVSGIVLLAVTFWQVVCRYVLKAPLPWSQDIIRLSFTYLVFWGAAYCVHEKANLNVDVLLTSLPKVIGKLLEIIINVVLVGFFVFLLYMGLQFAQTGTTQTTSYLPIPMSWYYMSIPSAAAFMIFYMIGNLAVQVKEFIQLKKGEK</sequence>
<dbReference type="Proteomes" id="UP001300871">
    <property type="component" value="Unassembled WGS sequence"/>
</dbReference>
<feature type="domain" description="Tripartite ATP-independent periplasmic transporters DctQ component" evidence="10">
    <location>
        <begin position="24"/>
        <end position="151"/>
    </location>
</feature>
<evidence type="ECO:0000256" key="1">
    <source>
        <dbReference type="ARBA" id="ARBA00004429"/>
    </source>
</evidence>
<dbReference type="Pfam" id="PF04290">
    <property type="entry name" value="DctQ"/>
    <property type="match status" value="1"/>
</dbReference>
<evidence type="ECO:0000256" key="8">
    <source>
        <dbReference type="ARBA" id="ARBA00038436"/>
    </source>
</evidence>
<dbReference type="Proteomes" id="UP001203136">
    <property type="component" value="Unassembled WGS sequence"/>
</dbReference>
<dbReference type="GO" id="GO:0015740">
    <property type="term" value="P:C4-dicarboxylate transport"/>
    <property type="evidence" value="ECO:0007669"/>
    <property type="project" value="TreeGrafter"/>
</dbReference>
<evidence type="ECO:0000256" key="4">
    <source>
        <dbReference type="ARBA" id="ARBA00022519"/>
    </source>
</evidence>
<evidence type="ECO:0000256" key="3">
    <source>
        <dbReference type="ARBA" id="ARBA00022475"/>
    </source>
</evidence>
<keyword evidence="6 9" id="KW-1133">Transmembrane helix</keyword>
<comment type="subcellular location">
    <subcellularLocation>
        <location evidence="1">Cell inner membrane</location>
        <topology evidence="1">Multi-pass membrane protein</topology>
    </subcellularLocation>
</comment>
<keyword evidence="4" id="KW-0997">Cell inner membrane</keyword>
<reference evidence="11" key="1">
    <citation type="journal article" date="2022" name="Cell Host Microbe">
        <title>Colonization of the live biotherapeutic product VE303 and modulation of the microbiota and metabolites in healthy volunteers.</title>
        <authorList>
            <person name="Dsouza M."/>
            <person name="Menon R."/>
            <person name="Crossette E."/>
            <person name="Bhattarai S.K."/>
            <person name="Schneider J."/>
            <person name="Kim Y.G."/>
            <person name="Reddy S."/>
            <person name="Caballero S."/>
            <person name="Felix C."/>
            <person name="Cornacchione L."/>
            <person name="Hendrickson J."/>
            <person name="Watson A.R."/>
            <person name="Minot S.S."/>
            <person name="Greenfield N."/>
            <person name="Schopf L."/>
            <person name="Szabady R."/>
            <person name="Patarroyo J."/>
            <person name="Smith W."/>
            <person name="Harrison P."/>
            <person name="Kuijper E.J."/>
            <person name="Kelly C.P."/>
            <person name="Olle B."/>
            <person name="Bobilev D."/>
            <person name="Silber J.L."/>
            <person name="Bucci V."/>
            <person name="Roberts B."/>
            <person name="Faith J."/>
            <person name="Norman J.M."/>
        </authorList>
    </citation>
    <scope>NUCLEOTIDE SEQUENCE</scope>
    <source>
        <strain evidence="11">VE303-04</strain>
    </source>
</reference>
<organism evidence="11 13">
    <name type="scientific">Clostridium symbiosum</name>
    <name type="common">Bacteroides symbiosus</name>
    <dbReference type="NCBI Taxonomy" id="1512"/>
    <lineage>
        <taxon>Bacteria</taxon>
        <taxon>Bacillati</taxon>
        <taxon>Bacillota</taxon>
        <taxon>Clostridia</taxon>
        <taxon>Lachnospirales</taxon>
        <taxon>Lachnospiraceae</taxon>
        <taxon>Otoolea</taxon>
    </lineage>
</organism>
<dbReference type="PANTHER" id="PTHR35011:SF2">
    <property type="entry name" value="2,3-DIKETO-L-GULONATE TRAP TRANSPORTER SMALL PERMEASE PROTEIN YIAM"/>
    <property type="match status" value="1"/>
</dbReference>
<gene>
    <name evidence="11" type="ORF">K5I21_02480</name>
    <name evidence="12" type="ORF">PM006_10620</name>
</gene>
<protein>
    <submittedName>
        <fullName evidence="11">TRAP transporter small permease</fullName>
    </submittedName>
</protein>
<feature type="transmembrane region" description="Helical" evidence="9">
    <location>
        <begin position="86"/>
        <end position="107"/>
    </location>
</feature>
<dbReference type="GO" id="GO:0022857">
    <property type="term" value="F:transmembrane transporter activity"/>
    <property type="evidence" value="ECO:0007669"/>
    <property type="project" value="TreeGrafter"/>
</dbReference>
<evidence type="ECO:0000313" key="11">
    <source>
        <dbReference type="EMBL" id="MCK0084761.1"/>
    </source>
</evidence>
<accession>A0AAW5EXM1</accession>
<name>A0AAW5EXM1_CLOSY</name>
<evidence type="ECO:0000313" key="12">
    <source>
        <dbReference type="EMBL" id="MDB2000652.1"/>
    </source>
</evidence>
<dbReference type="EMBL" id="JAQLGM010000023">
    <property type="protein sequence ID" value="MDB2000652.1"/>
    <property type="molecule type" value="Genomic_DNA"/>
</dbReference>
<evidence type="ECO:0000259" key="10">
    <source>
        <dbReference type="Pfam" id="PF04290"/>
    </source>
</evidence>
<evidence type="ECO:0000256" key="5">
    <source>
        <dbReference type="ARBA" id="ARBA00022692"/>
    </source>
</evidence>
<evidence type="ECO:0000256" key="7">
    <source>
        <dbReference type="ARBA" id="ARBA00023136"/>
    </source>
</evidence>
<dbReference type="EMBL" id="JAINVB010000001">
    <property type="protein sequence ID" value="MCK0084761.1"/>
    <property type="molecule type" value="Genomic_DNA"/>
</dbReference>
<feature type="transmembrane region" description="Helical" evidence="9">
    <location>
        <begin position="127"/>
        <end position="149"/>
    </location>
</feature>
<reference evidence="12" key="2">
    <citation type="submission" date="2023-01" db="EMBL/GenBank/DDBJ databases">
        <title>Human gut microbiome strain richness.</title>
        <authorList>
            <person name="Chen-Liaw A."/>
        </authorList>
    </citation>
    <scope>NUCLEOTIDE SEQUENCE</scope>
    <source>
        <strain evidence="12">B1_m1001713B170214d0_201011</strain>
    </source>
</reference>